<dbReference type="NCBIfam" id="NF000955">
    <property type="entry name" value="PRK00099.1-1"/>
    <property type="match status" value="1"/>
</dbReference>
<dbReference type="PANTHER" id="PTHR11560">
    <property type="entry name" value="39S RIBOSOMAL PROTEIN L10, MITOCHONDRIAL"/>
    <property type="match status" value="1"/>
</dbReference>
<dbReference type="Gene3D" id="3.30.70.1730">
    <property type="match status" value="1"/>
</dbReference>
<dbReference type="InterPro" id="IPR022973">
    <property type="entry name" value="Ribosomal_uL10_bac"/>
</dbReference>
<keyword evidence="8" id="KW-1185">Reference proteome</keyword>
<dbReference type="AlphaFoldDB" id="C4FJK3"/>
<dbReference type="CDD" id="cd05797">
    <property type="entry name" value="Ribosomal_L10"/>
    <property type="match status" value="1"/>
</dbReference>
<evidence type="ECO:0000256" key="4">
    <source>
        <dbReference type="ARBA" id="ARBA00023274"/>
    </source>
</evidence>
<dbReference type="EMBL" id="ABZS01000057">
    <property type="protein sequence ID" value="EEP60748.1"/>
    <property type="molecule type" value="Genomic_DNA"/>
</dbReference>
<dbReference type="HAMAP" id="MF_00362">
    <property type="entry name" value="Ribosomal_uL10"/>
    <property type="match status" value="1"/>
</dbReference>
<evidence type="ECO:0000256" key="1">
    <source>
        <dbReference type="ARBA" id="ARBA00002633"/>
    </source>
</evidence>
<dbReference type="Pfam" id="PF00466">
    <property type="entry name" value="Ribosomal_L10"/>
    <property type="match status" value="1"/>
</dbReference>
<dbReference type="InterPro" id="IPR043141">
    <property type="entry name" value="Ribosomal_uL10-like_sf"/>
</dbReference>
<reference evidence="7 8" key="1">
    <citation type="submission" date="2009-04" db="EMBL/GenBank/DDBJ databases">
        <authorList>
            <person name="Reysenbach A.-L."/>
            <person name="Heidelberg J.F."/>
            <person name="Nelson W.C."/>
        </authorList>
    </citation>
    <scope>NUCLEOTIDE SEQUENCE [LARGE SCALE GENOMIC DNA]</scope>
    <source>
        <strain evidence="7 8">SS-5</strain>
    </source>
</reference>
<keyword evidence="3 6" id="KW-0689">Ribosomal protein</keyword>
<dbReference type="Proteomes" id="UP000005540">
    <property type="component" value="Unassembled WGS sequence"/>
</dbReference>
<comment type="caution">
    <text evidence="7">The sequence shown here is derived from an EMBL/GenBank/DDBJ whole genome shotgun (WGS) entry which is preliminary data.</text>
</comment>
<dbReference type="InterPro" id="IPR047865">
    <property type="entry name" value="Ribosomal_uL10_bac_type"/>
</dbReference>
<keyword evidence="4 6" id="KW-0687">Ribonucleoprotein</keyword>
<dbReference type="RefSeq" id="WP_007546544.1">
    <property type="nucleotide sequence ID" value="NZ_ABZS01000057.1"/>
</dbReference>
<dbReference type="GO" id="GO:0003735">
    <property type="term" value="F:structural constituent of ribosome"/>
    <property type="evidence" value="ECO:0007669"/>
    <property type="project" value="InterPro"/>
</dbReference>
<sequence length="181" mass="20048">MALTTERKSIQKKSQLVADLKQKIEAAPVVILLDFKGIDANSIADFRKKLKRENAELKVVKNTLLYRACNGTQLYDKIDIFKEQTAVIFGYGDIVAPAKLLKEFLKGKEDAKVKGGLVEGVFADAQKIDYLASLPSKEVLVAQLLAVLQAPITNLVRVLNAIPQKTVLVLDAIRKEKEKQS</sequence>
<comment type="subunit">
    <text evidence="6">Part of the ribosomal stalk of the 50S ribosomal subunit. The N-terminus interacts with L11 and the large rRNA to form the base of the stalk. The C-terminus forms an elongated spine to which L12 dimers bind in a sequential fashion forming a multimeric L10(L12)X complex.</text>
</comment>
<dbReference type="OrthoDB" id="9808307at2"/>
<dbReference type="InterPro" id="IPR001790">
    <property type="entry name" value="Ribosomal_uL10"/>
</dbReference>
<accession>C4FJK3</accession>
<dbReference type="Gene3D" id="6.10.250.290">
    <property type="match status" value="1"/>
</dbReference>
<dbReference type="GO" id="GO:0006412">
    <property type="term" value="P:translation"/>
    <property type="evidence" value="ECO:0007669"/>
    <property type="project" value="UniProtKB-UniRule"/>
</dbReference>
<dbReference type="SUPFAM" id="SSF160369">
    <property type="entry name" value="Ribosomal protein L10-like"/>
    <property type="match status" value="1"/>
</dbReference>
<evidence type="ECO:0000256" key="6">
    <source>
        <dbReference type="HAMAP-Rule" id="MF_00362"/>
    </source>
</evidence>
<keyword evidence="6" id="KW-0694">RNA-binding</keyword>
<dbReference type="InterPro" id="IPR002363">
    <property type="entry name" value="Ribosomal_uL10_CS_bac"/>
</dbReference>
<comment type="function">
    <text evidence="1 6">Forms part of the ribosomal stalk, playing a central role in the interaction of the ribosome with GTP-bound translation factors.</text>
</comment>
<protein>
    <recommendedName>
        <fullName evidence="5 6">Large ribosomal subunit protein uL10</fullName>
    </recommendedName>
</protein>
<dbReference type="PROSITE" id="PS01109">
    <property type="entry name" value="RIBOSOMAL_L10"/>
    <property type="match status" value="1"/>
</dbReference>
<gene>
    <name evidence="6" type="primary">rplJ</name>
    <name evidence="7" type="ORF">SULYE_0751</name>
</gene>
<evidence type="ECO:0000256" key="2">
    <source>
        <dbReference type="ARBA" id="ARBA00008889"/>
    </source>
</evidence>
<comment type="similarity">
    <text evidence="2 6">Belongs to the universal ribosomal protein uL10 family.</text>
</comment>
<name>C4FJK3_9AQUI</name>
<evidence type="ECO:0000313" key="7">
    <source>
        <dbReference type="EMBL" id="EEP60748.1"/>
    </source>
</evidence>
<proteinExistence type="inferred from homology"/>
<evidence type="ECO:0000256" key="5">
    <source>
        <dbReference type="ARBA" id="ARBA00035202"/>
    </source>
</evidence>
<evidence type="ECO:0000256" key="3">
    <source>
        <dbReference type="ARBA" id="ARBA00022980"/>
    </source>
</evidence>
<evidence type="ECO:0000313" key="8">
    <source>
        <dbReference type="Proteomes" id="UP000005540"/>
    </source>
</evidence>
<dbReference type="GO" id="GO:0070180">
    <property type="term" value="F:large ribosomal subunit rRNA binding"/>
    <property type="evidence" value="ECO:0007669"/>
    <property type="project" value="UniProtKB-UniRule"/>
</dbReference>
<dbReference type="GO" id="GO:0015934">
    <property type="term" value="C:large ribosomal subunit"/>
    <property type="evidence" value="ECO:0007669"/>
    <property type="project" value="InterPro"/>
</dbReference>
<keyword evidence="6" id="KW-0699">rRNA-binding</keyword>
<organism evidence="7 8">
    <name type="scientific">Sulfurihydrogenibium yellowstonense SS-5</name>
    <dbReference type="NCBI Taxonomy" id="432331"/>
    <lineage>
        <taxon>Bacteria</taxon>
        <taxon>Pseudomonadati</taxon>
        <taxon>Aquificota</taxon>
        <taxon>Aquificia</taxon>
        <taxon>Aquificales</taxon>
        <taxon>Hydrogenothermaceae</taxon>
        <taxon>Sulfurihydrogenibium</taxon>
    </lineage>
</organism>